<sequence>MTDLLHKPTIIGDRVILRPFEPGDIPYMEQCLRDPEVIRLTGSDEVYDSEVIVRWYSTRNEQADRLDLAIVDRSADVVVGEVVVNEHDPVKHSMNYRILIGPRGRNRGLGTEATLLIRDYMFQNTDLKQLTLSVFAFNPRAQRVYEKTGFVLESVEEGALEDDGKLIDSYNMVLTRERWEKLKEAGGV</sequence>
<dbReference type="PANTHER" id="PTHR43415:SF3">
    <property type="entry name" value="GNAT-FAMILY ACETYLTRANSFERASE"/>
    <property type="match status" value="1"/>
</dbReference>
<proteinExistence type="predicted"/>
<gene>
    <name evidence="2" type="ORF">PRECH8_25110</name>
</gene>
<keyword evidence="3" id="KW-1185">Reference proteome</keyword>
<dbReference type="SUPFAM" id="SSF55729">
    <property type="entry name" value="Acyl-CoA N-acyltransferases (Nat)"/>
    <property type="match status" value="1"/>
</dbReference>
<dbReference type="GO" id="GO:0016747">
    <property type="term" value="F:acyltransferase activity, transferring groups other than amino-acyl groups"/>
    <property type="evidence" value="ECO:0007669"/>
    <property type="project" value="InterPro"/>
</dbReference>
<protein>
    <submittedName>
        <fullName evidence="2">Acetyltransferase</fullName>
    </submittedName>
</protein>
<dbReference type="InterPro" id="IPR000182">
    <property type="entry name" value="GNAT_dom"/>
</dbReference>
<dbReference type="AlphaFoldDB" id="A0A916VIE2"/>
<feature type="domain" description="N-acetyltransferase" evidence="1">
    <location>
        <begin position="15"/>
        <end position="177"/>
    </location>
</feature>
<name>A0A916VIE2_9BACL</name>
<evidence type="ECO:0000259" key="1">
    <source>
        <dbReference type="PROSITE" id="PS51186"/>
    </source>
</evidence>
<dbReference type="InterPro" id="IPR016181">
    <property type="entry name" value="Acyl_CoA_acyltransferase"/>
</dbReference>
<comment type="caution">
    <text evidence="2">The sequence shown here is derived from an EMBL/GenBank/DDBJ whole genome shotgun (WGS) entry which is preliminary data.</text>
</comment>
<dbReference type="PANTHER" id="PTHR43415">
    <property type="entry name" value="SPERMIDINE N(1)-ACETYLTRANSFERASE"/>
    <property type="match status" value="1"/>
</dbReference>
<evidence type="ECO:0000313" key="3">
    <source>
        <dbReference type="Proteomes" id="UP000654993"/>
    </source>
</evidence>
<dbReference type="EMBL" id="BMAQ01000038">
    <property type="protein sequence ID" value="GFR39215.1"/>
    <property type="molecule type" value="Genomic_DNA"/>
</dbReference>
<dbReference type="PROSITE" id="PS51186">
    <property type="entry name" value="GNAT"/>
    <property type="match status" value="1"/>
</dbReference>
<dbReference type="RefSeq" id="WP_200967424.1">
    <property type="nucleotide sequence ID" value="NZ_BMAQ01000038.1"/>
</dbReference>
<accession>A0A916VIE2</accession>
<organism evidence="2 3">
    <name type="scientific">Insulibacter thermoxylanivorax</name>
    <dbReference type="NCBI Taxonomy" id="2749268"/>
    <lineage>
        <taxon>Bacteria</taxon>
        <taxon>Bacillati</taxon>
        <taxon>Bacillota</taxon>
        <taxon>Bacilli</taxon>
        <taxon>Bacillales</taxon>
        <taxon>Paenibacillaceae</taxon>
        <taxon>Insulibacter</taxon>
    </lineage>
</organism>
<reference evidence="2" key="2">
    <citation type="journal article" date="2021" name="Data Brief">
        <title>Draft genome sequence data of the facultative, thermophilic, xylanolytic bacterium Paenibacillus sp. strain DA-C8.</title>
        <authorList>
            <person name="Chhe C."/>
            <person name="Uke A."/>
            <person name="Baramee S."/>
            <person name="Ungkulpasvich U."/>
            <person name="Tachaapaikoon C."/>
            <person name="Pason P."/>
            <person name="Waeonukul R."/>
            <person name="Ratanakhanokchai K."/>
            <person name="Kosugi A."/>
        </authorList>
    </citation>
    <scope>NUCLEOTIDE SEQUENCE</scope>
    <source>
        <strain evidence="2">DA-C8</strain>
    </source>
</reference>
<reference evidence="2" key="1">
    <citation type="submission" date="2020-08" db="EMBL/GenBank/DDBJ databases">
        <authorList>
            <person name="Uke A."/>
            <person name="Chhe C."/>
            <person name="Baramee S."/>
            <person name="Kosugi A."/>
        </authorList>
    </citation>
    <scope>NUCLEOTIDE SEQUENCE</scope>
    <source>
        <strain evidence="2">DA-C8</strain>
    </source>
</reference>
<dbReference type="Proteomes" id="UP000654993">
    <property type="component" value="Unassembled WGS sequence"/>
</dbReference>
<evidence type="ECO:0000313" key="2">
    <source>
        <dbReference type="EMBL" id="GFR39215.1"/>
    </source>
</evidence>
<dbReference type="Gene3D" id="3.40.630.30">
    <property type="match status" value="1"/>
</dbReference>
<dbReference type="Pfam" id="PF13302">
    <property type="entry name" value="Acetyltransf_3"/>
    <property type="match status" value="1"/>
</dbReference>